<dbReference type="EMBL" id="AZAC01000083">
    <property type="protein sequence ID" value="KIX10787.1"/>
    <property type="molecule type" value="Genomic_DNA"/>
</dbReference>
<sequence length="101" mass="10876">MKKAKKSFLEVLLRLIGWLMMISALGLACGMFLLKDQIGMNLESHGHAFVVLFFIGVFGVSCLGLIMGVAFLGWARTLAVLTETKDPDAGNGAPFRCGSLI</sequence>
<evidence type="ECO:0000313" key="3">
    <source>
        <dbReference type="Proteomes" id="UP000032233"/>
    </source>
</evidence>
<dbReference type="AlphaFoldDB" id="A0A0D2G728"/>
<reference evidence="2 3" key="1">
    <citation type="submission" date="2013-11" db="EMBL/GenBank/DDBJ databases">
        <title>Metagenomic analysis of a methanogenic consortium involved in long chain n-alkane degradation.</title>
        <authorList>
            <person name="Davidova I.A."/>
            <person name="Callaghan A.V."/>
            <person name="Wawrik B."/>
            <person name="Pruitt S."/>
            <person name="Marks C."/>
            <person name="Duncan K.E."/>
            <person name="Suflita J.M."/>
        </authorList>
    </citation>
    <scope>NUCLEOTIDE SEQUENCE [LARGE SCALE GENOMIC DNA]</scope>
    <source>
        <strain evidence="2 3">SPR</strain>
    </source>
</reference>
<evidence type="ECO:0000313" key="2">
    <source>
        <dbReference type="EMBL" id="KIX10787.1"/>
    </source>
</evidence>
<dbReference type="PROSITE" id="PS51257">
    <property type="entry name" value="PROKAR_LIPOPROTEIN"/>
    <property type="match status" value="1"/>
</dbReference>
<accession>A0A0D2G728</accession>
<keyword evidence="1" id="KW-0472">Membrane</keyword>
<name>A0A0D2G728_9BACT</name>
<organism evidence="2 3">
    <name type="scientific">Dethiosulfatarculus sandiegensis</name>
    <dbReference type="NCBI Taxonomy" id="1429043"/>
    <lineage>
        <taxon>Bacteria</taxon>
        <taxon>Pseudomonadati</taxon>
        <taxon>Thermodesulfobacteriota</taxon>
        <taxon>Desulfarculia</taxon>
        <taxon>Desulfarculales</taxon>
        <taxon>Desulfarculaceae</taxon>
        <taxon>Dethiosulfatarculus</taxon>
    </lineage>
</organism>
<proteinExistence type="predicted"/>
<dbReference type="InParanoid" id="A0A0D2G728"/>
<feature type="transmembrane region" description="Helical" evidence="1">
    <location>
        <begin position="12"/>
        <end position="34"/>
    </location>
</feature>
<evidence type="ECO:0000256" key="1">
    <source>
        <dbReference type="SAM" id="Phobius"/>
    </source>
</evidence>
<comment type="caution">
    <text evidence="2">The sequence shown here is derived from an EMBL/GenBank/DDBJ whole genome shotgun (WGS) entry which is preliminary data.</text>
</comment>
<feature type="transmembrane region" description="Helical" evidence="1">
    <location>
        <begin position="46"/>
        <end position="75"/>
    </location>
</feature>
<dbReference type="RefSeq" id="WP_044352885.1">
    <property type="nucleotide sequence ID" value="NZ_AZAC01000083.1"/>
</dbReference>
<keyword evidence="1" id="KW-1133">Transmembrane helix</keyword>
<protein>
    <submittedName>
        <fullName evidence="2">Uncharacterized protein</fullName>
    </submittedName>
</protein>
<gene>
    <name evidence="2" type="ORF">X474_27680</name>
</gene>
<keyword evidence="1" id="KW-0812">Transmembrane</keyword>
<keyword evidence="3" id="KW-1185">Reference proteome</keyword>
<dbReference type="Proteomes" id="UP000032233">
    <property type="component" value="Unassembled WGS sequence"/>
</dbReference>